<sequence length="165" mass="19867">MRKQNDTLWKGILEPFFREFLFLIDPALAASVDPAREIIFLDKELNQEIPSVEGIYEQKIVDKLIKLYMLDGTEEWILLHLEVQEKYRKDFSKRMFDYFNKLYDKYKKPITAYAIFTEASDIKRNNVFKMDCRGTSLQYIFNTYKIALQDEDMLRKNPIHLPWSY</sequence>
<proteinExistence type="predicted"/>
<organism evidence="1 2">
    <name type="scientific">Pedobacter westerhofensis</name>
    <dbReference type="NCBI Taxonomy" id="425512"/>
    <lineage>
        <taxon>Bacteria</taxon>
        <taxon>Pseudomonadati</taxon>
        <taxon>Bacteroidota</taxon>
        <taxon>Sphingobacteriia</taxon>
        <taxon>Sphingobacteriales</taxon>
        <taxon>Sphingobacteriaceae</taxon>
        <taxon>Pedobacter</taxon>
    </lineage>
</organism>
<dbReference type="RefSeq" id="WP_142530139.1">
    <property type="nucleotide sequence ID" value="NZ_CBCSJO010000001.1"/>
</dbReference>
<accession>A0A521FDJ8</accession>
<keyword evidence="2" id="KW-1185">Reference proteome</keyword>
<evidence type="ECO:0000313" key="1">
    <source>
        <dbReference type="EMBL" id="SMO94265.1"/>
    </source>
</evidence>
<reference evidence="1 2" key="1">
    <citation type="submission" date="2017-05" db="EMBL/GenBank/DDBJ databases">
        <authorList>
            <person name="Varghese N."/>
            <person name="Submissions S."/>
        </authorList>
    </citation>
    <scope>NUCLEOTIDE SEQUENCE [LARGE SCALE GENOMIC DNA]</scope>
    <source>
        <strain evidence="1 2">DSM 19036</strain>
    </source>
</reference>
<dbReference type="OrthoDB" id="944318at2"/>
<dbReference type="Proteomes" id="UP000320300">
    <property type="component" value="Unassembled WGS sequence"/>
</dbReference>
<protein>
    <recommendedName>
        <fullName evidence="3">Transposase, YhgA-like</fullName>
    </recommendedName>
</protein>
<dbReference type="AlphaFoldDB" id="A0A521FDJ8"/>
<name>A0A521FDJ8_9SPHI</name>
<evidence type="ECO:0000313" key="2">
    <source>
        <dbReference type="Proteomes" id="UP000320300"/>
    </source>
</evidence>
<gene>
    <name evidence="1" type="ORF">SAMN06265348_111168</name>
</gene>
<evidence type="ECO:0008006" key="3">
    <source>
        <dbReference type="Google" id="ProtNLM"/>
    </source>
</evidence>
<dbReference type="EMBL" id="FXTN01000011">
    <property type="protein sequence ID" value="SMO94265.1"/>
    <property type="molecule type" value="Genomic_DNA"/>
</dbReference>